<dbReference type="Proteomes" id="UP001597327">
    <property type="component" value="Unassembled WGS sequence"/>
</dbReference>
<evidence type="ECO:0000313" key="5">
    <source>
        <dbReference type="EMBL" id="MFD1696054.1"/>
    </source>
</evidence>
<proteinExistence type="predicted"/>
<evidence type="ECO:0000256" key="2">
    <source>
        <dbReference type="ARBA" id="ARBA00022723"/>
    </source>
</evidence>
<sequence>MRAPLSSFGPFSGPICGPIFGPVSGLALAAALLIGPFSGLVSSAALAEEVDKTSEAYQVANIVAASQEDGVYYTEDGVPTYSIKEDGTVDWLTYSGFRRYHSECHVCHGPEGEGSSYAPALKKSAIDLDYYSFVDVVTNGRTKVNAAENSVMPAFGTNANVMCYLNDIYVYLKARGMDAVPRGRPAKKEGKPDAIREAENACLGG</sequence>
<evidence type="ECO:0000256" key="3">
    <source>
        <dbReference type="ARBA" id="ARBA00023004"/>
    </source>
</evidence>
<comment type="caution">
    <text evidence="5">The sequence shown here is derived from an EMBL/GenBank/DDBJ whole genome shotgun (WGS) entry which is preliminary data.</text>
</comment>
<dbReference type="NCBIfam" id="TIGR03874">
    <property type="entry name" value="4cys_cytochr"/>
    <property type="match status" value="1"/>
</dbReference>
<dbReference type="InterPro" id="IPR009056">
    <property type="entry name" value="Cyt_c-like_dom"/>
</dbReference>
<protein>
    <submittedName>
        <fullName evidence="5">C-type cytochrome, methanol metabolism-related</fullName>
    </submittedName>
</protein>
<dbReference type="InterPro" id="IPR036909">
    <property type="entry name" value="Cyt_c-like_dom_sf"/>
</dbReference>
<accession>A0ABW4JV93</accession>
<name>A0ABW4JV93_9HYPH</name>
<dbReference type="RefSeq" id="WP_244304583.1">
    <property type="nucleotide sequence ID" value="NZ_JBHUFA010000004.1"/>
</dbReference>
<evidence type="ECO:0000259" key="4">
    <source>
        <dbReference type="Pfam" id="PF13442"/>
    </source>
</evidence>
<keyword evidence="1" id="KW-0349">Heme</keyword>
<dbReference type="SUPFAM" id="SSF46626">
    <property type="entry name" value="Cytochrome c"/>
    <property type="match status" value="1"/>
</dbReference>
<dbReference type="Pfam" id="PF13442">
    <property type="entry name" value="Cytochrome_CBB3"/>
    <property type="match status" value="1"/>
</dbReference>
<organism evidence="5 6">
    <name type="scientific">Roseibium aestuarii</name>
    <dbReference type="NCBI Taxonomy" id="2600299"/>
    <lineage>
        <taxon>Bacteria</taxon>
        <taxon>Pseudomonadati</taxon>
        <taxon>Pseudomonadota</taxon>
        <taxon>Alphaproteobacteria</taxon>
        <taxon>Hyphomicrobiales</taxon>
        <taxon>Stappiaceae</taxon>
        <taxon>Roseibium</taxon>
    </lineage>
</organism>
<dbReference type="Gene3D" id="1.10.760.10">
    <property type="entry name" value="Cytochrome c-like domain"/>
    <property type="match status" value="1"/>
</dbReference>
<keyword evidence="6" id="KW-1185">Reference proteome</keyword>
<keyword evidence="2" id="KW-0479">Metal-binding</keyword>
<evidence type="ECO:0000313" key="6">
    <source>
        <dbReference type="Proteomes" id="UP001597327"/>
    </source>
</evidence>
<reference evidence="6" key="1">
    <citation type="journal article" date="2019" name="Int. J. Syst. Evol. Microbiol.">
        <title>The Global Catalogue of Microorganisms (GCM) 10K type strain sequencing project: providing services to taxonomists for standard genome sequencing and annotation.</title>
        <authorList>
            <consortium name="The Broad Institute Genomics Platform"/>
            <consortium name="The Broad Institute Genome Sequencing Center for Infectious Disease"/>
            <person name="Wu L."/>
            <person name="Ma J."/>
        </authorList>
    </citation>
    <scope>NUCLEOTIDE SEQUENCE [LARGE SCALE GENOMIC DNA]</scope>
    <source>
        <strain evidence="6">JCM 3369</strain>
    </source>
</reference>
<keyword evidence="3" id="KW-0408">Iron</keyword>
<evidence type="ECO:0000256" key="1">
    <source>
        <dbReference type="ARBA" id="ARBA00022617"/>
    </source>
</evidence>
<gene>
    <name evidence="5" type="ORF">ACFSC7_11055</name>
</gene>
<dbReference type="EMBL" id="JBHUFA010000004">
    <property type="protein sequence ID" value="MFD1696054.1"/>
    <property type="molecule type" value="Genomic_DNA"/>
</dbReference>
<feature type="domain" description="Cytochrome c" evidence="4">
    <location>
        <begin position="95"/>
        <end position="161"/>
    </location>
</feature>
<dbReference type="InterPro" id="IPR022411">
    <property type="entry name" value="C-typ_cyt_methanol_metab-rel"/>
</dbReference>